<dbReference type="Gene3D" id="3.40.50.150">
    <property type="entry name" value="Vaccinia Virus protein VP39"/>
    <property type="match status" value="1"/>
</dbReference>
<dbReference type="PANTHER" id="PTHR47473">
    <property type="entry name" value="BTA1P"/>
    <property type="match status" value="1"/>
</dbReference>
<evidence type="ECO:0000256" key="2">
    <source>
        <dbReference type="ARBA" id="ARBA00022980"/>
    </source>
</evidence>
<gene>
    <name evidence="7" type="ORF">HK097_004062</name>
</gene>
<feature type="compositionally biased region" description="Basic residues" evidence="4">
    <location>
        <begin position="821"/>
        <end position="830"/>
    </location>
</feature>
<proteinExistence type="inferred from homology"/>
<dbReference type="Proteomes" id="UP001212841">
    <property type="component" value="Unassembled WGS sequence"/>
</dbReference>
<feature type="compositionally biased region" description="Basic and acidic residues" evidence="4">
    <location>
        <begin position="905"/>
        <end position="918"/>
    </location>
</feature>
<accession>A0AAD5SMB8</accession>
<organism evidence="7 8">
    <name type="scientific">Rhizophlyctis rosea</name>
    <dbReference type="NCBI Taxonomy" id="64517"/>
    <lineage>
        <taxon>Eukaryota</taxon>
        <taxon>Fungi</taxon>
        <taxon>Fungi incertae sedis</taxon>
        <taxon>Chytridiomycota</taxon>
        <taxon>Chytridiomycota incertae sedis</taxon>
        <taxon>Chytridiomycetes</taxon>
        <taxon>Rhizophlyctidales</taxon>
        <taxon>Rhizophlyctidaceae</taxon>
        <taxon>Rhizophlyctis</taxon>
    </lineage>
</organism>
<evidence type="ECO:0000256" key="4">
    <source>
        <dbReference type="SAM" id="MobiDB-lite"/>
    </source>
</evidence>
<feature type="domain" description="Methyltransferase" evidence="6">
    <location>
        <begin position="215"/>
        <end position="317"/>
    </location>
</feature>
<dbReference type="EMBL" id="JADGJD010000020">
    <property type="protein sequence ID" value="KAJ3056798.1"/>
    <property type="molecule type" value="Genomic_DNA"/>
</dbReference>
<keyword evidence="8" id="KW-1185">Reference proteome</keyword>
<dbReference type="InterPro" id="IPR021829">
    <property type="entry name" value="DUF3419"/>
</dbReference>
<dbReference type="SUPFAM" id="SSF53335">
    <property type="entry name" value="S-adenosyl-L-methionine-dependent methyltransferases"/>
    <property type="match status" value="1"/>
</dbReference>
<dbReference type="InterPro" id="IPR041698">
    <property type="entry name" value="Methyltransf_25"/>
</dbReference>
<dbReference type="InterPro" id="IPR029063">
    <property type="entry name" value="SAM-dependent_MTases_sf"/>
</dbReference>
<keyword evidence="5" id="KW-0472">Membrane</keyword>
<comment type="caution">
    <text evidence="7">The sequence shown here is derived from an EMBL/GenBank/DDBJ whole genome shotgun (WGS) entry which is preliminary data.</text>
</comment>
<keyword evidence="3" id="KW-0687">Ribonucleoprotein</keyword>
<evidence type="ECO:0000259" key="6">
    <source>
        <dbReference type="Pfam" id="PF13649"/>
    </source>
</evidence>
<evidence type="ECO:0000313" key="7">
    <source>
        <dbReference type="EMBL" id="KAJ3056798.1"/>
    </source>
</evidence>
<dbReference type="GO" id="GO:0005840">
    <property type="term" value="C:ribosome"/>
    <property type="evidence" value="ECO:0007669"/>
    <property type="project" value="UniProtKB-KW"/>
</dbReference>
<comment type="similarity">
    <text evidence="1">Belongs to the eukaryotic ribosomal protein eS25 family.</text>
</comment>
<name>A0AAD5SMB8_9FUNG</name>
<dbReference type="CDD" id="cd02440">
    <property type="entry name" value="AdoMet_MTases"/>
    <property type="match status" value="1"/>
</dbReference>
<feature type="transmembrane region" description="Helical" evidence="5">
    <location>
        <begin position="79"/>
        <end position="100"/>
    </location>
</feature>
<dbReference type="PANTHER" id="PTHR47473:SF1">
    <property type="entry name" value="METHYLTRANSFERASE DOMAIN-CONTAINING PROTEIN"/>
    <property type="match status" value="1"/>
</dbReference>
<dbReference type="GO" id="GO:1990904">
    <property type="term" value="C:ribonucleoprotein complex"/>
    <property type="evidence" value="ECO:0007669"/>
    <property type="project" value="UniProtKB-KW"/>
</dbReference>
<dbReference type="AlphaFoldDB" id="A0AAD5SMB8"/>
<keyword evidence="5" id="KW-1133">Transmembrane helix</keyword>
<keyword evidence="5" id="KW-0812">Transmembrane</keyword>
<dbReference type="Pfam" id="PF13649">
    <property type="entry name" value="Methyltransf_25"/>
    <property type="match status" value="1"/>
</dbReference>
<evidence type="ECO:0000256" key="1">
    <source>
        <dbReference type="ARBA" id="ARBA00009106"/>
    </source>
</evidence>
<evidence type="ECO:0000256" key="5">
    <source>
        <dbReference type="SAM" id="Phobius"/>
    </source>
</evidence>
<dbReference type="Pfam" id="PF11899">
    <property type="entry name" value="DUF3419"/>
    <property type="match status" value="1"/>
</dbReference>
<dbReference type="Gene3D" id="3.30.63.20">
    <property type="match status" value="1"/>
</dbReference>
<evidence type="ECO:0000256" key="3">
    <source>
        <dbReference type="ARBA" id="ARBA00023274"/>
    </source>
</evidence>
<reference evidence="7" key="1">
    <citation type="submission" date="2020-05" db="EMBL/GenBank/DDBJ databases">
        <title>Phylogenomic resolution of chytrid fungi.</title>
        <authorList>
            <person name="Stajich J.E."/>
            <person name="Amses K."/>
            <person name="Simmons R."/>
            <person name="Seto K."/>
            <person name="Myers J."/>
            <person name="Bonds A."/>
            <person name="Quandt C.A."/>
            <person name="Barry K."/>
            <person name="Liu P."/>
            <person name="Grigoriev I."/>
            <person name="Longcore J.E."/>
            <person name="James T.Y."/>
        </authorList>
    </citation>
    <scope>NUCLEOTIDE SEQUENCE</scope>
    <source>
        <strain evidence="7">JEL0318</strain>
    </source>
</reference>
<protein>
    <recommendedName>
        <fullName evidence="6">Methyltransferase domain-containing protein</fullName>
    </recommendedName>
</protein>
<feature type="region of interest" description="Disordered" evidence="4">
    <location>
        <begin position="905"/>
        <end position="932"/>
    </location>
</feature>
<evidence type="ECO:0000313" key="8">
    <source>
        <dbReference type="Proteomes" id="UP001212841"/>
    </source>
</evidence>
<dbReference type="FunFam" id="3.30.63.20:FF:000001">
    <property type="entry name" value="40S ribosomal protein S25"/>
    <property type="match status" value="1"/>
</dbReference>
<keyword evidence="2" id="KW-0689">Ribosomal protein</keyword>
<feature type="region of interest" description="Disordered" evidence="4">
    <location>
        <begin position="808"/>
        <end position="831"/>
    </location>
</feature>
<sequence length="932" mass="105110">MGKVTPRTNIIGAHQQGVSVSTGGKLKGKRNGAWAGFSRNLYIILSLAVLLIATDWIPAKSTLGSLKARARRSYSAVSYLPTGFQFVALASVTLATYFVATGGRPYALFAWNCFIKPFLKSKPAGVDSDEHQKRLEQFYEGQAEVYDVTRKRLLRGRSTMLKLCAAQLRQYYPCHFANNFEPGKSGETVKDPSYLPSPPLSPSFLTGVDKRFAWVDIGGGTGENIERMNAFFPIRNFDMVYLVDITPSLCEVARKRFQKLGWINVKVLCMDASKFEIPKEDGADLEVALITMSYSLSMMESFYPLVDRLEQVLSPAGIFGVSDFYVSPKRSADPTRQLSWIMRWFWSVWFDLDNIYLHHSRRDYLEHKFKTVKSLNCKNPFVKPFVHIPYYVWIGGKQDAVLPELSLDGVALGADESDSDSNDSPVEEFTIPSEIAELALYSKHVSADHVHGQGQRWRQPFDAKLIPRFNTYIYAFAWEDPRTDLQFLDLKPSDRMMVITSGGCNVLEYTAKVGPARIHAVDLNPCQNNMLELKLAGISSLDYQDFWLLFGEGFHTQFTSLLDTHLSPHLSPYAYHFWKQTAGFKNFFKTGCSGLAIRVFQWVTKVKGLSGAVTRMCEADTIAEQKAIWDSEIRPHFLSSWLIRILNNDRFLWGALGVPPAQMQMILEEGGAYEYVVNTFDPIIAQTHLRDDNYFYYLCLMLKYNPRALPAYLSQEGFQTLKSNPSRLDAIKIHTDMIINVLNNQVSDGELTKVILMDHLDWFSPEDADAEISAVSKKMKKGGKAFWRSAGKRPWYNELFEQRGFKAKAAAPAKPSSGGGKAKKKKWSKGKVKDKANNAVVFDKATHDKLLKEVPTYKLVTPSVLVDRLRINGSLARVAIRELEERGLIRLVSAHGSQLIYTRATKAEDAPVEATEKKAPKKKAAAEEEDDE</sequence>